<proteinExistence type="predicted"/>
<organism evidence="3 4">
    <name type="scientific">Rhodothermus profundi</name>
    <dbReference type="NCBI Taxonomy" id="633813"/>
    <lineage>
        <taxon>Bacteria</taxon>
        <taxon>Pseudomonadati</taxon>
        <taxon>Rhodothermota</taxon>
        <taxon>Rhodothermia</taxon>
        <taxon>Rhodothermales</taxon>
        <taxon>Rhodothermaceae</taxon>
        <taxon>Rhodothermus</taxon>
    </lineage>
</organism>
<keyword evidence="1" id="KW-0732">Signal</keyword>
<dbReference type="Pfam" id="PF13505">
    <property type="entry name" value="OMP_b-brl"/>
    <property type="match status" value="1"/>
</dbReference>
<protein>
    <submittedName>
        <fullName evidence="3">Outer membrane protein beta-barrel domain-containing protein</fullName>
    </submittedName>
</protein>
<sequence>MTRQKVALHMLYVVLALLVLPSGAARAQLGMSVGLNFNRLSDIKVGDAQATFDNSQGWHVAIWFDLPLGPVAIRPGLRYMDAGALYQGFQDDLSDQPVPEGFDVSLLEIPIDVRYRMTLPFLTPYVMAGPVLRFPSQADREIEDNLKAFSLAGSLGVGVEVNLLGLRLYPELQYTFGITAFADEFSVGDVAFVPDARQHLNAVMLRVGIAL</sequence>
<dbReference type="AlphaFoldDB" id="A0A1M6TQX3"/>
<dbReference type="STRING" id="633813.SAMN04488087_1494"/>
<evidence type="ECO:0000259" key="2">
    <source>
        <dbReference type="Pfam" id="PF13505"/>
    </source>
</evidence>
<dbReference type="Proteomes" id="UP000185812">
    <property type="component" value="Unassembled WGS sequence"/>
</dbReference>
<name>A0A1M6TQX3_9BACT</name>
<feature type="domain" description="Outer membrane protein beta-barrel" evidence="2">
    <location>
        <begin position="14"/>
        <end position="163"/>
    </location>
</feature>
<evidence type="ECO:0000313" key="3">
    <source>
        <dbReference type="EMBL" id="SHK59310.1"/>
    </source>
</evidence>
<evidence type="ECO:0000256" key="1">
    <source>
        <dbReference type="ARBA" id="ARBA00022729"/>
    </source>
</evidence>
<dbReference type="OrthoDB" id="947434at2"/>
<keyword evidence="4" id="KW-1185">Reference proteome</keyword>
<dbReference type="EMBL" id="FRAU01000004">
    <property type="protein sequence ID" value="SHK59310.1"/>
    <property type="molecule type" value="Genomic_DNA"/>
</dbReference>
<dbReference type="RefSeq" id="WP_072715348.1">
    <property type="nucleotide sequence ID" value="NZ_FRAU01000004.1"/>
</dbReference>
<reference evidence="4" key="1">
    <citation type="submission" date="2016-11" db="EMBL/GenBank/DDBJ databases">
        <authorList>
            <person name="Varghese N."/>
            <person name="Submissions S."/>
        </authorList>
    </citation>
    <scope>NUCLEOTIDE SEQUENCE [LARGE SCALE GENOMIC DNA]</scope>
    <source>
        <strain evidence="4">DSM 22212</strain>
    </source>
</reference>
<gene>
    <name evidence="3" type="ORF">SAMN04488087_1494</name>
</gene>
<dbReference type="InterPro" id="IPR027385">
    <property type="entry name" value="Beta-barrel_OMP"/>
</dbReference>
<evidence type="ECO:0000313" key="4">
    <source>
        <dbReference type="Proteomes" id="UP000185812"/>
    </source>
</evidence>
<accession>A0A1M6TQX3</accession>